<dbReference type="PANTHER" id="PTHR43798:SF31">
    <property type="entry name" value="AB HYDROLASE SUPERFAMILY PROTEIN YCLE"/>
    <property type="match status" value="1"/>
</dbReference>
<dbReference type="Pfam" id="PF00561">
    <property type="entry name" value="Abhydrolase_1"/>
    <property type="match status" value="1"/>
</dbReference>
<keyword evidence="1 3" id="KW-0378">Hydrolase</keyword>
<evidence type="ECO:0000259" key="2">
    <source>
        <dbReference type="Pfam" id="PF00561"/>
    </source>
</evidence>
<sequence>MAMRRALTVHPRRSRLQPVPIPCPCRYRPEPPLVTPRAAGSERAHAPKLEVTSDMTHDLETNRNLGRRMLLGAGAVLAAGSAVPAMAGTAAAGTNGGVKVPAPDSPLPIIPVPAQVKATEALAPLPDARLWYWDTGGSGAPVIFLHPGTGSSESWPYQQPYFAKKGYRVIAYSRRGHFKSDAGPADRTGTEAEDLRLLLDHLRVDRFHGVGVAAGGGTLLDFALSHPERVRTITLAGSLTGLAEPAYQETLKRLRPEGFYDMGADFIELGPTYRAANPEGVQQWLEIHHRASHTDVSQPYENRPLWADLERLDIPTFLAWGDGDLYSPPSVQRLLAAHLRRSASLVVNECGHQPHWERSDIFNPALLNFLRRHSR</sequence>
<reference evidence="3 4" key="1">
    <citation type="submission" date="2018-01" db="EMBL/GenBank/DDBJ databases">
        <title>Draft genome sequence of Sphaerisporangium sp. 7K107.</title>
        <authorList>
            <person name="Sahin N."/>
            <person name="Saygin H."/>
            <person name="Ay H."/>
        </authorList>
    </citation>
    <scope>NUCLEOTIDE SEQUENCE [LARGE SCALE GENOMIC DNA]</scope>
    <source>
        <strain evidence="3 4">7K107</strain>
    </source>
</reference>
<protein>
    <submittedName>
        <fullName evidence="3">Alpha/beta hydrolase</fullName>
    </submittedName>
</protein>
<organism evidence="3 4">
    <name type="scientific">Spongiactinospora gelatinilytica</name>
    <dbReference type="NCBI Taxonomy" id="2666298"/>
    <lineage>
        <taxon>Bacteria</taxon>
        <taxon>Bacillati</taxon>
        <taxon>Actinomycetota</taxon>
        <taxon>Actinomycetes</taxon>
        <taxon>Streptosporangiales</taxon>
        <taxon>Streptosporangiaceae</taxon>
        <taxon>Spongiactinospora</taxon>
    </lineage>
</organism>
<gene>
    <name evidence="3" type="ORF">C1I98_19335</name>
</gene>
<dbReference type="SUPFAM" id="SSF53474">
    <property type="entry name" value="alpha/beta-Hydrolases"/>
    <property type="match status" value="1"/>
</dbReference>
<dbReference type="GO" id="GO:0016787">
    <property type="term" value="F:hydrolase activity"/>
    <property type="evidence" value="ECO:0007669"/>
    <property type="project" value="UniProtKB-KW"/>
</dbReference>
<feature type="domain" description="AB hydrolase-1" evidence="2">
    <location>
        <begin position="141"/>
        <end position="242"/>
    </location>
</feature>
<evidence type="ECO:0000313" key="3">
    <source>
        <dbReference type="EMBL" id="PZG42782.1"/>
    </source>
</evidence>
<dbReference type="InterPro" id="IPR000073">
    <property type="entry name" value="AB_hydrolase_1"/>
</dbReference>
<dbReference type="InterPro" id="IPR050266">
    <property type="entry name" value="AB_hydrolase_sf"/>
</dbReference>
<evidence type="ECO:0000256" key="1">
    <source>
        <dbReference type="ARBA" id="ARBA00022801"/>
    </source>
</evidence>
<dbReference type="PANTHER" id="PTHR43798">
    <property type="entry name" value="MONOACYLGLYCEROL LIPASE"/>
    <property type="match status" value="1"/>
</dbReference>
<dbReference type="AlphaFoldDB" id="A0A2W2G4C3"/>
<dbReference type="InterPro" id="IPR029058">
    <property type="entry name" value="AB_hydrolase_fold"/>
</dbReference>
<keyword evidence="4" id="KW-1185">Reference proteome</keyword>
<dbReference type="Gene3D" id="3.40.50.1820">
    <property type="entry name" value="alpha/beta hydrolase"/>
    <property type="match status" value="1"/>
</dbReference>
<comment type="caution">
    <text evidence="3">The sequence shown here is derived from an EMBL/GenBank/DDBJ whole genome shotgun (WGS) entry which is preliminary data.</text>
</comment>
<dbReference type="PRINTS" id="PR00111">
    <property type="entry name" value="ABHYDROLASE"/>
</dbReference>
<dbReference type="EMBL" id="POUA01000148">
    <property type="protein sequence ID" value="PZG42782.1"/>
    <property type="molecule type" value="Genomic_DNA"/>
</dbReference>
<name>A0A2W2G4C3_9ACTN</name>
<evidence type="ECO:0000313" key="4">
    <source>
        <dbReference type="Proteomes" id="UP000248544"/>
    </source>
</evidence>
<dbReference type="Proteomes" id="UP000248544">
    <property type="component" value="Unassembled WGS sequence"/>
</dbReference>
<accession>A0A2W2G4C3</accession>
<dbReference type="GO" id="GO:0016020">
    <property type="term" value="C:membrane"/>
    <property type="evidence" value="ECO:0007669"/>
    <property type="project" value="TreeGrafter"/>
</dbReference>
<proteinExistence type="predicted"/>